<organism evidence="7 8">
    <name type="scientific">Flavobacterium supellecticarium</name>
    <dbReference type="NCBI Taxonomy" id="2565924"/>
    <lineage>
        <taxon>Bacteria</taxon>
        <taxon>Pseudomonadati</taxon>
        <taxon>Bacteroidota</taxon>
        <taxon>Flavobacteriia</taxon>
        <taxon>Flavobacteriales</taxon>
        <taxon>Flavobacteriaceae</taxon>
        <taxon>Flavobacterium</taxon>
    </lineage>
</organism>
<evidence type="ECO:0000256" key="5">
    <source>
        <dbReference type="ARBA" id="ARBA00030782"/>
    </source>
</evidence>
<evidence type="ECO:0000256" key="4">
    <source>
        <dbReference type="ARBA" id="ARBA00030474"/>
    </source>
</evidence>
<dbReference type="Proteomes" id="UP000307507">
    <property type="component" value="Unassembled WGS sequence"/>
</dbReference>
<dbReference type="AlphaFoldDB" id="A0A4S3ZQN9"/>
<dbReference type="EMBL" id="SSNZ01000010">
    <property type="protein sequence ID" value="THF47899.1"/>
    <property type="molecule type" value="Genomic_DNA"/>
</dbReference>
<proteinExistence type="predicted"/>
<sequence length="611" mass="68835">MESIQFGLANNYDSGRYNSIATNERISIEVHNSESSGKMWYHIGLINKATIEWGESTPYSDGFSPSVAINNKNIVVEVHETSNILTHSMYAKVGLVNGSTIEWWGKDEKYDTGVQPCIAINDYGVLVEVHKSQSHDVLYYRVGKLNGKTISWGKSHDYEKGSKPSVAITNSGWVVEVHQSESPAKLHYRVGHINGDSINWSNSIPYQDGINPSIAITDDGRIIEVHESQGITGLWQMSGVINGTSILWSKATNFDSGSTPKAAISSSGQVAVQVHASEGLSFGLWYSLSRLMNTADFMRDLLPLTQDLPLKKMVFPASHDAGMYTHGLETLGKTQDLNLYQQLEAGVRYFDLRPDKNLNIYHGFTGPSVQEVLDDVKLFYKEGHRELAILKFSHFDGFTSAIYETLKTMINDTIGPWLFRSIPDGYQRLADIPMGTYLKDSGQILVVIDDNWAVTDEPKEGFWVYRDWQDNTANLGDLTVFDIYSNSMFYSTMETDQLQKFNAFNGQCCSKQKNDSWECQEFSQTPCDLFLLSWTLTPPTAVWLFAKEPDSNLGRIMSYLQPNTNGYFPNILYLDYTEYARPTFIAELFTKIYNNITHRSALPKEVNEMAG</sequence>
<keyword evidence="8" id="KW-1185">Reference proteome</keyword>
<dbReference type="EC" id="4.6.1.13" evidence="2"/>
<dbReference type="InterPro" id="IPR000909">
    <property type="entry name" value="PLipase_C_PInositol-sp_X_dom"/>
</dbReference>
<dbReference type="SUPFAM" id="SSF51695">
    <property type="entry name" value="PLC-like phosphodiesterases"/>
    <property type="match status" value="1"/>
</dbReference>
<evidence type="ECO:0000256" key="1">
    <source>
        <dbReference type="ARBA" id="ARBA00001316"/>
    </source>
</evidence>
<evidence type="ECO:0000313" key="7">
    <source>
        <dbReference type="EMBL" id="THF47899.1"/>
    </source>
</evidence>
<dbReference type="Gene3D" id="3.20.20.190">
    <property type="entry name" value="Phosphatidylinositol (PI) phosphodiesterase"/>
    <property type="match status" value="1"/>
</dbReference>
<evidence type="ECO:0000256" key="2">
    <source>
        <dbReference type="ARBA" id="ARBA00012581"/>
    </source>
</evidence>
<dbReference type="PROSITE" id="PS50007">
    <property type="entry name" value="PIPLC_X_DOMAIN"/>
    <property type="match status" value="1"/>
</dbReference>
<dbReference type="GO" id="GO:0008081">
    <property type="term" value="F:phosphoric diester hydrolase activity"/>
    <property type="evidence" value="ECO:0007669"/>
    <property type="project" value="InterPro"/>
</dbReference>
<name>A0A4S3ZQN9_9FLAO</name>
<dbReference type="InterPro" id="IPR051057">
    <property type="entry name" value="PI-PLC_domain"/>
</dbReference>
<evidence type="ECO:0000256" key="3">
    <source>
        <dbReference type="ARBA" id="ARBA00019758"/>
    </source>
</evidence>
<dbReference type="GO" id="GO:0006629">
    <property type="term" value="P:lipid metabolic process"/>
    <property type="evidence" value="ECO:0007669"/>
    <property type="project" value="InterPro"/>
</dbReference>
<comment type="caution">
    <text evidence="7">The sequence shown here is derived from an EMBL/GenBank/DDBJ whole genome shotgun (WGS) entry which is preliminary data.</text>
</comment>
<dbReference type="PANTHER" id="PTHR13593">
    <property type="match status" value="1"/>
</dbReference>
<dbReference type="GO" id="GO:0004436">
    <property type="term" value="F:phosphatidylinositol diacylglycerol-lyase activity"/>
    <property type="evidence" value="ECO:0007669"/>
    <property type="project" value="UniProtKB-EC"/>
</dbReference>
<dbReference type="PANTHER" id="PTHR13593:SF113">
    <property type="entry name" value="SI:DKEY-266F7.9"/>
    <property type="match status" value="1"/>
</dbReference>
<feature type="domain" description="Phosphatidylinositol-specific phospholipase C X" evidence="6">
    <location>
        <begin position="304"/>
        <end position="449"/>
    </location>
</feature>
<evidence type="ECO:0000313" key="8">
    <source>
        <dbReference type="Proteomes" id="UP000307507"/>
    </source>
</evidence>
<dbReference type="SMART" id="SM00148">
    <property type="entry name" value="PLCXc"/>
    <property type="match status" value="1"/>
</dbReference>
<dbReference type="OrthoDB" id="2079904at2"/>
<protein>
    <recommendedName>
        <fullName evidence="3">1-phosphatidylinositol phosphodiesterase</fullName>
        <ecNumber evidence="2">4.6.1.13</ecNumber>
    </recommendedName>
    <alternativeName>
        <fullName evidence="4">Phosphatidylinositol diacylglycerol-lyase</fullName>
    </alternativeName>
    <alternativeName>
        <fullName evidence="5">Phosphatidylinositol-specific phospholipase C</fullName>
    </alternativeName>
</protein>
<evidence type="ECO:0000259" key="6">
    <source>
        <dbReference type="SMART" id="SM00148"/>
    </source>
</evidence>
<dbReference type="InterPro" id="IPR017946">
    <property type="entry name" value="PLC-like_Pdiesterase_TIM-brl"/>
</dbReference>
<comment type="catalytic activity">
    <reaction evidence="1">
        <text>a 1,2-diacyl-sn-glycero-3-phospho-(1D-myo-inositol) = 1D-myo-inositol 1,2-cyclic phosphate + a 1,2-diacyl-sn-glycerol</text>
        <dbReference type="Rhea" id="RHEA:17093"/>
        <dbReference type="ChEBI" id="CHEBI:17815"/>
        <dbReference type="ChEBI" id="CHEBI:57880"/>
        <dbReference type="ChEBI" id="CHEBI:58484"/>
        <dbReference type="EC" id="4.6.1.13"/>
    </reaction>
</comment>
<reference evidence="7 8" key="1">
    <citation type="submission" date="2019-04" db="EMBL/GenBank/DDBJ databases">
        <title>Flavobacterium sp. nov. isolated from construction timber.</title>
        <authorList>
            <person name="Lin S.-Y."/>
            <person name="Chang C.-T."/>
            <person name="Young C.-C."/>
        </authorList>
    </citation>
    <scope>NUCLEOTIDE SEQUENCE [LARGE SCALE GENOMIC DNA]</scope>
    <source>
        <strain evidence="7 8">CC-CTC003</strain>
    </source>
</reference>
<dbReference type="RefSeq" id="WP_136404213.1">
    <property type="nucleotide sequence ID" value="NZ_SSNZ01000010.1"/>
</dbReference>
<gene>
    <name evidence="7" type="ORF">E6C50_15820</name>
</gene>
<accession>A0A4S3ZQN9</accession>